<dbReference type="GO" id="GO:0003677">
    <property type="term" value="F:DNA binding"/>
    <property type="evidence" value="ECO:0007669"/>
    <property type="project" value="InterPro"/>
</dbReference>
<keyword evidence="3" id="KW-1185">Reference proteome</keyword>
<dbReference type="PANTHER" id="PTHR34322:SF2">
    <property type="entry name" value="TRANSPOSASE IS200-LIKE DOMAIN-CONTAINING PROTEIN"/>
    <property type="match status" value="1"/>
</dbReference>
<organism evidence="2 3">
    <name type="scientific">Marinoscillum furvescens DSM 4134</name>
    <dbReference type="NCBI Taxonomy" id="1122208"/>
    <lineage>
        <taxon>Bacteria</taxon>
        <taxon>Pseudomonadati</taxon>
        <taxon>Bacteroidota</taxon>
        <taxon>Cytophagia</taxon>
        <taxon>Cytophagales</taxon>
        <taxon>Reichenbachiellaceae</taxon>
        <taxon>Marinoscillum</taxon>
    </lineage>
</organism>
<proteinExistence type="predicted"/>
<feature type="domain" description="Transposase IS200-like" evidence="1">
    <location>
        <begin position="9"/>
        <end position="141"/>
    </location>
</feature>
<evidence type="ECO:0000313" key="2">
    <source>
        <dbReference type="EMBL" id="RED94095.1"/>
    </source>
</evidence>
<evidence type="ECO:0000259" key="1">
    <source>
        <dbReference type="SMART" id="SM01321"/>
    </source>
</evidence>
<accession>A0A3D9KZ12</accession>
<name>A0A3D9KZ12_MARFU</name>
<dbReference type="Gene3D" id="3.30.70.1290">
    <property type="entry name" value="Transposase IS200-like"/>
    <property type="match status" value="1"/>
</dbReference>
<dbReference type="GO" id="GO:0006313">
    <property type="term" value="P:DNA transposition"/>
    <property type="evidence" value="ECO:0007669"/>
    <property type="project" value="InterPro"/>
</dbReference>
<protein>
    <submittedName>
        <fullName evidence="2">REP element-mobilizing transposase RayT</fullName>
    </submittedName>
</protein>
<gene>
    <name evidence="2" type="ORF">C7460_12236</name>
</gene>
<dbReference type="GO" id="GO:0004803">
    <property type="term" value="F:transposase activity"/>
    <property type="evidence" value="ECO:0007669"/>
    <property type="project" value="InterPro"/>
</dbReference>
<comment type="caution">
    <text evidence="2">The sequence shown here is derived from an EMBL/GenBank/DDBJ whole genome shotgun (WGS) entry which is preliminary data.</text>
</comment>
<dbReference type="SMART" id="SM01321">
    <property type="entry name" value="Y1_Tnp"/>
    <property type="match status" value="1"/>
</dbReference>
<evidence type="ECO:0000313" key="3">
    <source>
        <dbReference type="Proteomes" id="UP000256779"/>
    </source>
</evidence>
<dbReference type="AlphaFoldDB" id="A0A3D9KZ12"/>
<sequence>MPDYRTPLEPDEVYHVYTHATGADDLFRTAENGRYFLEKYAERIHPVAQTYAYCLMPNHVHLMIRVRSVDELLTLSGFQTLKGLELSNKISQQFAHLFNGYTQAYNKMYDRKGALFRSRFYRKHIDNAAYFTKLMAYIHYNPVHHKFVKSPDDWLHSSWHSYFTQQPTRISREEALSWFGDLEDFRKFHEVAKRSDISLPFED</sequence>
<reference evidence="2 3" key="1">
    <citation type="submission" date="2018-07" db="EMBL/GenBank/DDBJ databases">
        <title>Genomic Encyclopedia of Type Strains, Phase IV (KMG-IV): sequencing the most valuable type-strain genomes for metagenomic binning, comparative biology and taxonomic classification.</title>
        <authorList>
            <person name="Goeker M."/>
        </authorList>
    </citation>
    <scope>NUCLEOTIDE SEQUENCE [LARGE SCALE GENOMIC DNA]</scope>
    <source>
        <strain evidence="2 3">DSM 4134</strain>
    </source>
</reference>
<dbReference type="SUPFAM" id="SSF143422">
    <property type="entry name" value="Transposase IS200-like"/>
    <property type="match status" value="1"/>
</dbReference>
<dbReference type="InterPro" id="IPR002686">
    <property type="entry name" value="Transposase_17"/>
</dbReference>
<dbReference type="Proteomes" id="UP000256779">
    <property type="component" value="Unassembled WGS sequence"/>
</dbReference>
<dbReference type="InterPro" id="IPR036515">
    <property type="entry name" value="Transposase_17_sf"/>
</dbReference>
<dbReference type="EMBL" id="QREG01000022">
    <property type="protein sequence ID" value="RED94095.1"/>
    <property type="molecule type" value="Genomic_DNA"/>
</dbReference>
<dbReference type="PANTHER" id="PTHR34322">
    <property type="entry name" value="TRANSPOSASE, Y1_TNP DOMAIN-CONTAINING"/>
    <property type="match status" value="1"/>
</dbReference>